<evidence type="ECO:0000313" key="4">
    <source>
        <dbReference type="EMBL" id="GFO24092.1"/>
    </source>
</evidence>
<evidence type="ECO:0000256" key="2">
    <source>
        <dbReference type="SAM" id="Phobius"/>
    </source>
</evidence>
<protein>
    <submittedName>
        <fullName evidence="4">Uncharacterized protein</fullName>
    </submittedName>
</protein>
<dbReference type="Proteomes" id="UP000735302">
    <property type="component" value="Unassembled WGS sequence"/>
</dbReference>
<keyword evidence="2" id="KW-0472">Membrane</keyword>
<comment type="caution">
    <text evidence="4">The sequence shown here is derived from an EMBL/GenBank/DDBJ whole genome shotgun (WGS) entry which is preliminary data.</text>
</comment>
<sequence length="292" mass="32518">MMSLESWDISWIIIIIKAELTSAADRPEVASCYITEMTCLGKLFLNAIDPAQDYVVPNAHETEDYNRAVSPPSRLGSPNIIEAPQHRDYPNRSPSSLDGTGGEDSGIPSESDASSVSGATRSASRSSTPSIGHAASDYGTFTQQSQRKIRKPKVYRVTFEVSNEYADHSSTLRDSSAPVLKDSKTYETECLLSKEEVDHMCDDTSERDRTSPDSAHWRQVLVASVLLCPVCGIASAIYAYRSKRHHDLGKMESAKRMLRHSDFWLRLATVFGIIVWFLCFLFLVVNKDKLKS</sequence>
<feature type="region of interest" description="Disordered" evidence="1">
    <location>
        <begin position="64"/>
        <end position="147"/>
    </location>
</feature>
<feature type="chain" id="PRO_5043439069" evidence="3">
    <location>
        <begin position="24"/>
        <end position="292"/>
    </location>
</feature>
<dbReference type="GO" id="GO:0016020">
    <property type="term" value="C:membrane"/>
    <property type="evidence" value="ECO:0007669"/>
    <property type="project" value="UniProtKB-SubCell"/>
</dbReference>
<name>A0AAV4BYG8_9GAST</name>
<evidence type="ECO:0000256" key="1">
    <source>
        <dbReference type="SAM" id="MobiDB-lite"/>
    </source>
</evidence>
<feature type="compositionally biased region" description="Low complexity" evidence="1">
    <location>
        <begin position="113"/>
        <end position="130"/>
    </location>
</feature>
<keyword evidence="2" id="KW-0812">Transmembrane</keyword>
<accession>A0AAV4BYG8</accession>
<keyword evidence="5" id="KW-1185">Reference proteome</keyword>
<keyword evidence="3" id="KW-0732">Signal</keyword>
<dbReference type="AlphaFoldDB" id="A0AAV4BYG8"/>
<dbReference type="EMBL" id="BLXT01005595">
    <property type="protein sequence ID" value="GFO24092.1"/>
    <property type="molecule type" value="Genomic_DNA"/>
</dbReference>
<organism evidence="4 5">
    <name type="scientific">Plakobranchus ocellatus</name>
    <dbReference type="NCBI Taxonomy" id="259542"/>
    <lineage>
        <taxon>Eukaryota</taxon>
        <taxon>Metazoa</taxon>
        <taxon>Spiralia</taxon>
        <taxon>Lophotrochozoa</taxon>
        <taxon>Mollusca</taxon>
        <taxon>Gastropoda</taxon>
        <taxon>Heterobranchia</taxon>
        <taxon>Euthyneura</taxon>
        <taxon>Panpulmonata</taxon>
        <taxon>Sacoglossa</taxon>
        <taxon>Placobranchoidea</taxon>
        <taxon>Plakobranchidae</taxon>
        <taxon>Plakobranchus</taxon>
    </lineage>
</organism>
<proteinExistence type="predicted"/>
<feature type="transmembrane region" description="Helical" evidence="2">
    <location>
        <begin position="220"/>
        <end position="242"/>
    </location>
</feature>
<feature type="signal peptide" evidence="3">
    <location>
        <begin position="1"/>
        <end position="23"/>
    </location>
</feature>
<keyword evidence="2" id="KW-1133">Transmembrane helix</keyword>
<gene>
    <name evidence="4" type="ORF">PoB_005059700</name>
</gene>
<evidence type="ECO:0000313" key="5">
    <source>
        <dbReference type="Proteomes" id="UP000735302"/>
    </source>
</evidence>
<reference evidence="4 5" key="1">
    <citation type="journal article" date="2021" name="Elife">
        <title>Chloroplast acquisition without the gene transfer in kleptoplastic sea slugs, Plakobranchus ocellatus.</title>
        <authorList>
            <person name="Maeda T."/>
            <person name="Takahashi S."/>
            <person name="Yoshida T."/>
            <person name="Shimamura S."/>
            <person name="Takaki Y."/>
            <person name="Nagai Y."/>
            <person name="Toyoda A."/>
            <person name="Suzuki Y."/>
            <person name="Arimoto A."/>
            <person name="Ishii H."/>
            <person name="Satoh N."/>
            <person name="Nishiyama T."/>
            <person name="Hasebe M."/>
            <person name="Maruyama T."/>
            <person name="Minagawa J."/>
            <person name="Obokata J."/>
            <person name="Shigenobu S."/>
        </authorList>
    </citation>
    <scope>NUCLEOTIDE SEQUENCE [LARGE SCALE GENOMIC DNA]</scope>
</reference>
<feature type="transmembrane region" description="Helical" evidence="2">
    <location>
        <begin position="263"/>
        <end position="285"/>
    </location>
</feature>
<evidence type="ECO:0000256" key="3">
    <source>
        <dbReference type="SAM" id="SignalP"/>
    </source>
</evidence>